<comment type="caution">
    <text evidence="1">The sequence shown here is derived from an EMBL/GenBank/DDBJ whole genome shotgun (WGS) entry which is preliminary data.</text>
</comment>
<name>A0ABQ6Q6D7_9BACT</name>
<dbReference type="RefSeq" id="WP_338230030.1">
    <property type="nucleotide sequence ID" value="NZ_BTPE01000015.1"/>
</dbReference>
<organism evidence="1 2">
    <name type="scientific">Algoriphagus taiwanensis</name>
    <dbReference type="NCBI Taxonomy" id="1445656"/>
    <lineage>
        <taxon>Bacteria</taxon>
        <taxon>Pseudomonadati</taxon>
        <taxon>Bacteroidota</taxon>
        <taxon>Cytophagia</taxon>
        <taxon>Cytophagales</taxon>
        <taxon>Cyclobacteriaceae</taxon>
        <taxon>Algoriphagus</taxon>
    </lineage>
</organism>
<gene>
    <name evidence="1" type="ORF">Ataiwa_34780</name>
</gene>
<protein>
    <recommendedName>
        <fullName evidence="3">Copper chaperone NosL</fullName>
    </recommendedName>
</protein>
<evidence type="ECO:0000313" key="1">
    <source>
        <dbReference type="EMBL" id="GMQ35205.1"/>
    </source>
</evidence>
<sequence>MTLSDLRDWSMMIKSFIFGIGIICLVACSSPSKSKVASILGIPEPEEWILVIHPEGCKTCLDSFYSELQLLPKESPGAVVLIAKNSKTLRLHPFIENSPIPLYLDEQKLLIKEGLVQMTDQILLFRKERAESFDILDYERVLQEIR</sequence>
<evidence type="ECO:0008006" key="3">
    <source>
        <dbReference type="Google" id="ProtNLM"/>
    </source>
</evidence>
<dbReference type="Proteomes" id="UP001307705">
    <property type="component" value="Unassembled WGS sequence"/>
</dbReference>
<accession>A0ABQ6Q6D7</accession>
<proteinExistence type="predicted"/>
<reference evidence="1 2" key="1">
    <citation type="submission" date="2023-08" db="EMBL/GenBank/DDBJ databases">
        <title>Draft genome sequence of Algoriphagus taiwanensis.</title>
        <authorList>
            <person name="Takatani N."/>
            <person name="Hosokawa M."/>
            <person name="Sawabe T."/>
        </authorList>
    </citation>
    <scope>NUCLEOTIDE SEQUENCE [LARGE SCALE GENOMIC DNA]</scope>
    <source>
        <strain evidence="1 2">JCM 19755</strain>
    </source>
</reference>
<dbReference type="EMBL" id="BTPE01000015">
    <property type="protein sequence ID" value="GMQ35205.1"/>
    <property type="molecule type" value="Genomic_DNA"/>
</dbReference>
<evidence type="ECO:0000313" key="2">
    <source>
        <dbReference type="Proteomes" id="UP001307705"/>
    </source>
</evidence>
<keyword evidence="2" id="KW-1185">Reference proteome</keyword>